<protein>
    <recommendedName>
        <fullName evidence="1">Protein kinase domain-containing protein</fullName>
    </recommendedName>
</protein>
<dbReference type="EMBL" id="KV448326">
    <property type="protein sequence ID" value="OAX37859.1"/>
    <property type="molecule type" value="Genomic_DNA"/>
</dbReference>
<dbReference type="SUPFAM" id="SSF56112">
    <property type="entry name" value="Protein kinase-like (PK-like)"/>
    <property type="match status" value="1"/>
</dbReference>
<evidence type="ECO:0000313" key="2">
    <source>
        <dbReference type="EMBL" id="OAX37859.1"/>
    </source>
</evidence>
<organism evidence="2 3">
    <name type="scientific">Rhizopogon vinicolor AM-OR11-026</name>
    <dbReference type="NCBI Taxonomy" id="1314800"/>
    <lineage>
        <taxon>Eukaryota</taxon>
        <taxon>Fungi</taxon>
        <taxon>Dikarya</taxon>
        <taxon>Basidiomycota</taxon>
        <taxon>Agaricomycotina</taxon>
        <taxon>Agaricomycetes</taxon>
        <taxon>Agaricomycetidae</taxon>
        <taxon>Boletales</taxon>
        <taxon>Suillineae</taxon>
        <taxon>Rhizopogonaceae</taxon>
        <taxon>Rhizopogon</taxon>
    </lineage>
</organism>
<gene>
    <name evidence="2" type="ORF">K503DRAFT_206478</name>
</gene>
<keyword evidence="3" id="KW-1185">Reference proteome</keyword>
<dbReference type="AlphaFoldDB" id="A0A1B7MZ23"/>
<dbReference type="InParanoid" id="A0A1B7MZ23"/>
<proteinExistence type="predicted"/>
<sequence length="347" mass="39819">MVFNGTSRNRSETRWSDDYYFLQEKGYVLRPRYHPDWTASWLGTNHNKNHCEDSVIPNLPHILDATQESTGGTVCIKWIREAYTENERAICEYLRSPQLSLDPTNHCVPVIEFIPDPSIIGACYLVMPLLRPFNDPEFIVIGEVVEFIQQIIDGLQFMHKHGVAHRDCVGANIMMDATTMYPNGWHSIRRNLSPDLTDAAHHCDRIDADVKYFFIDFGISARFLPGQQRIITDLRGREQRPPELVAGIPHNPFKLDMAIIGYLLDDNFYKIYADLHFLSPLINALKADDPARRPTAEEALAAWNTIRRVVDQAKYYSRLRKHRETLSEALLNSSVHAFKGVKRLVAS</sequence>
<dbReference type="STRING" id="1314800.A0A1B7MZ23"/>
<name>A0A1B7MZ23_9AGAM</name>
<dbReference type="OrthoDB" id="5987198at2759"/>
<dbReference type="InterPro" id="IPR000719">
    <property type="entry name" value="Prot_kinase_dom"/>
</dbReference>
<feature type="domain" description="Protein kinase" evidence="1">
    <location>
        <begin position="1"/>
        <end position="347"/>
    </location>
</feature>
<dbReference type="Gene3D" id="1.10.510.10">
    <property type="entry name" value="Transferase(Phosphotransferase) domain 1"/>
    <property type="match status" value="1"/>
</dbReference>
<dbReference type="SMART" id="SM00220">
    <property type="entry name" value="S_TKc"/>
    <property type="match status" value="1"/>
</dbReference>
<evidence type="ECO:0000259" key="1">
    <source>
        <dbReference type="PROSITE" id="PS50011"/>
    </source>
</evidence>
<reference evidence="2 3" key="1">
    <citation type="submission" date="2016-06" db="EMBL/GenBank/DDBJ databases">
        <title>Comparative genomics of the ectomycorrhizal sister species Rhizopogon vinicolor and Rhizopogon vesiculosus (Basidiomycota: Boletales) reveals a divergence of the mating type B locus.</title>
        <authorList>
            <consortium name="DOE Joint Genome Institute"/>
            <person name="Mujic A.B."/>
            <person name="Kuo A."/>
            <person name="Tritt A."/>
            <person name="Lipzen A."/>
            <person name="Chen C."/>
            <person name="Johnson J."/>
            <person name="Sharma A."/>
            <person name="Barry K."/>
            <person name="Grigoriev I.V."/>
            <person name="Spatafora J.W."/>
        </authorList>
    </citation>
    <scope>NUCLEOTIDE SEQUENCE [LARGE SCALE GENOMIC DNA]</scope>
    <source>
        <strain evidence="2 3">AM-OR11-026</strain>
    </source>
</reference>
<dbReference type="GO" id="GO:0004672">
    <property type="term" value="F:protein kinase activity"/>
    <property type="evidence" value="ECO:0007669"/>
    <property type="project" value="InterPro"/>
</dbReference>
<dbReference type="PROSITE" id="PS50011">
    <property type="entry name" value="PROTEIN_KINASE_DOM"/>
    <property type="match status" value="1"/>
</dbReference>
<dbReference type="InterPro" id="IPR011009">
    <property type="entry name" value="Kinase-like_dom_sf"/>
</dbReference>
<accession>A0A1B7MZ23</accession>
<evidence type="ECO:0000313" key="3">
    <source>
        <dbReference type="Proteomes" id="UP000092154"/>
    </source>
</evidence>
<dbReference type="Proteomes" id="UP000092154">
    <property type="component" value="Unassembled WGS sequence"/>
</dbReference>
<dbReference type="GO" id="GO:0005524">
    <property type="term" value="F:ATP binding"/>
    <property type="evidence" value="ECO:0007669"/>
    <property type="project" value="InterPro"/>
</dbReference>